<protein>
    <submittedName>
        <fullName evidence="1">Uncharacterized protein</fullName>
    </submittedName>
</protein>
<name>A0A382MBD7_9ZZZZ</name>
<accession>A0A382MBD7</accession>
<sequence>MHEICISDVVKASSRNFRKGRKTLRKRKFKKWIKNYLGEAKGGTSKAIDKAGPIEQHEVGPTLQFYQRQLHQL</sequence>
<gene>
    <name evidence="1" type="ORF">METZ01_LOCUS299157</name>
</gene>
<reference evidence="1" key="1">
    <citation type="submission" date="2018-05" db="EMBL/GenBank/DDBJ databases">
        <authorList>
            <person name="Lanie J.A."/>
            <person name="Ng W.-L."/>
            <person name="Kazmierczak K.M."/>
            <person name="Andrzejewski T.M."/>
            <person name="Davidsen T.M."/>
            <person name="Wayne K.J."/>
            <person name="Tettelin H."/>
            <person name="Glass J.I."/>
            <person name="Rusch D."/>
            <person name="Podicherti R."/>
            <person name="Tsui H.-C.T."/>
            <person name="Winkler M.E."/>
        </authorList>
    </citation>
    <scope>NUCLEOTIDE SEQUENCE</scope>
</reference>
<evidence type="ECO:0000313" key="1">
    <source>
        <dbReference type="EMBL" id="SVC46303.1"/>
    </source>
</evidence>
<dbReference type="AlphaFoldDB" id="A0A382MBD7"/>
<proteinExistence type="predicted"/>
<feature type="non-terminal residue" evidence="1">
    <location>
        <position position="73"/>
    </location>
</feature>
<dbReference type="EMBL" id="UINC01092592">
    <property type="protein sequence ID" value="SVC46303.1"/>
    <property type="molecule type" value="Genomic_DNA"/>
</dbReference>
<organism evidence="1">
    <name type="scientific">marine metagenome</name>
    <dbReference type="NCBI Taxonomy" id="408172"/>
    <lineage>
        <taxon>unclassified sequences</taxon>
        <taxon>metagenomes</taxon>
        <taxon>ecological metagenomes</taxon>
    </lineage>
</organism>